<keyword evidence="1" id="KW-0175">Coiled coil</keyword>
<evidence type="ECO:0000256" key="1">
    <source>
        <dbReference type="SAM" id="Coils"/>
    </source>
</evidence>
<dbReference type="OrthoDB" id="2139710at2759"/>
<organism evidence="3 4">
    <name type="scientific">Thalassiosira oceanica</name>
    <name type="common">Marine diatom</name>
    <dbReference type="NCBI Taxonomy" id="159749"/>
    <lineage>
        <taxon>Eukaryota</taxon>
        <taxon>Sar</taxon>
        <taxon>Stramenopiles</taxon>
        <taxon>Ochrophyta</taxon>
        <taxon>Bacillariophyta</taxon>
        <taxon>Coscinodiscophyceae</taxon>
        <taxon>Thalassiosirophycidae</taxon>
        <taxon>Thalassiosirales</taxon>
        <taxon>Thalassiosiraceae</taxon>
        <taxon>Thalassiosira</taxon>
    </lineage>
</organism>
<feature type="signal peptide" evidence="2">
    <location>
        <begin position="1"/>
        <end position="19"/>
    </location>
</feature>
<comment type="caution">
    <text evidence="3">The sequence shown here is derived from an EMBL/GenBank/DDBJ whole genome shotgun (WGS) entry which is preliminary data.</text>
</comment>
<evidence type="ECO:0000256" key="2">
    <source>
        <dbReference type="SAM" id="SignalP"/>
    </source>
</evidence>
<feature type="coiled-coil region" evidence="1">
    <location>
        <begin position="80"/>
        <end position="107"/>
    </location>
</feature>
<gene>
    <name evidence="3" type="ORF">THAOC_14443</name>
</gene>
<feature type="chain" id="PRO_5003837148" evidence="2">
    <location>
        <begin position="20"/>
        <end position="145"/>
    </location>
</feature>
<keyword evidence="4" id="KW-1185">Reference proteome</keyword>
<protein>
    <submittedName>
        <fullName evidence="3">Uncharacterized protein</fullName>
    </submittedName>
</protein>
<evidence type="ECO:0000313" key="3">
    <source>
        <dbReference type="EMBL" id="EJK64789.1"/>
    </source>
</evidence>
<evidence type="ECO:0000313" key="4">
    <source>
        <dbReference type="Proteomes" id="UP000266841"/>
    </source>
</evidence>
<accession>K0SIM1</accession>
<name>K0SIM1_THAOC</name>
<dbReference type="AlphaFoldDB" id="K0SIM1"/>
<reference evidence="3 4" key="1">
    <citation type="journal article" date="2012" name="Genome Biol.">
        <title>Genome and low-iron response of an oceanic diatom adapted to chronic iron limitation.</title>
        <authorList>
            <person name="Lommer M."/>
            <person name="Specht M."/>
            <person name="Roy A.S."/>
            <person name="Kraemer L."/>
            <person name="Andreson R."/>
            <person name="Gutowska M.A."/>
            <person name="Wolf J."/>
            <person name="Bergner S.V."/>
            <person name="Schilhabel M.B."/>
            <person name="Klostermeier U.C."/>
            <person name="Beiko R.G."/>
            <person name="Rosenstiel P."/>
            <person name="Hippler M."/>
            <person name="Laroche J."/>
        </authorList>
    </citation>
    <scope>NUCLEOTIDE SEQUENCE [LARGE SCALE GENOMIC DNA]</scope>
    <source>
        <strain evidence="3 4">CCMP1005</strain>
    </source>
</reference>
<dbReference type="EMBL" id="AGNL01016869">
    <property type="protein sequence ID" value="EJK64789.1"/>
    <property type="molecule type" value="Genomic_DNA"/>
</dbReference>
<sequence length="145" mass="16157">MRCPLSNIFFDLAFVRSLAATVAYQAASIHRGLEWGVDTGMQVSNVPEFKEAKENFGARWPKVSLAALRDDAPDISMKDLKELTDACREFDAQLQNLVLRLRRATAKFGAQTYRDGAAAGLHCEGEPTWEQMSTLQLEYLDGVDT</sequence>
<proteinExistence type="predicted"/>
<dbReference type="Proteomes" id="UP000266841">
    <property type="component" value="Unassembled WGS sequence"/>
</dbReference>
<keyword evidence="2" id="KW-0732">Signal</keyword>
<feature type="non-terminal residue" evidence="3">
    <location>
        <position position="145"/>
    </location>
</feature>